<feature type="compositionally biased region" description="Polar residues" evidence="1">
    <location>
        <begin position="17"/>
        <end position="32"/>
    </location>
</feature>
<name>A0AAN6DK01_9EURO</name>
<comment type="caution">
    <text evidence="2">The sequence shown here is derived from an EMBL/GenBank/DDBJ whole genome shotgun (WGS) entry which is preliminary data.</text>
</comment>
<dbReference type="InterPro" id="IPR046341">
    <property type="entry name" value="SET_dom_sf"/>
</dbReference>
<sequence>MEPDATRLGGVVDESRSNSSTPPLRMNEQTHATTDIFDKHRRLVDWVLANDGYFHPHAQIAFSGRKGFHAVVADGQRLFSGARIASCPVPITISLLNALDIDPFSSHGSAFPKSFLRNQVYKTESLQAFFLMEQLVIGEDSWWAPYIATLPTVQDITDMQFEVEADVVWLEGTNLKGGISAQSAKWKEMYLQGMGQLKQAQWPNALNGSYTWVKFRWAASIFGSRSFTSQVLDDTPPADLARLRYRSSDDDSGDLVKLFSDRFGVLLPLLDLLNHKPGAKVEWQARYSFVGLQILENYQSGQELCNNYGPRDNEGLLLAYGFTIPNNPFDHLVISIKPPPGSPLATTRRWKQDLRSDLERRCFIFDHRHPQSKTATTLETSLFSFDLLDSISVLCANERELQTMFSRQQTIMSYCLGPESKFEDGRLILATLSQLLTECSNRAARLRATDPAQSHPPVTPANPKQRNAKVYRDSQLSIVETAVAVCKYVLSFATSESTHEAVLDRLRPTLSTSVFDGLEQLLARHSKQLTHQSELLNPLAIMEMLPDDLSTSLQKCISELETNMNIVNEGGLSAANFEKSRIAIILAVLYSDYTHGVKLPHRITQWLKQLADWYPHDSDSWAYVPTPGPWAPGEEPPAELMMLLAARAALSPTFPAESKVKRWLRPERLCWGWNIMEEETVRIPSSILAHKGLSDDVVQGDSSIVLYWQRY</sequence>
<dbReference type="EMBL" id="MU404365">
    <property type="protein sequence ID" value="KAI1608025.1"/>
    <property type="molecule type" value="Genomic_DNA"/>
</dbReference>
<dbReference type="PANTHER" id="PTHR13271">
    <property type="entry name" value="UNCHARACTERIZED PUTATIVE METHYLTRANSFERASE"/>
    <property type="match status" value="1"/>
</dbReference>
<evidence type="ECO:0000313" key="2">
    <source>
        <dbReference type="EMBL" id="KAI1608025.1"/>
    </source>
</evidence>
<dbReference type="AlphaFoldDB" id="A0AAN6DK01"/>
<evidence type="ECO:0000313" key="3">
    <source>
        <dbReference type="Proteomes" id="UP001203852"/>
    </source>
</evidence>
<dbReference type="Proteomes" id="UP001203852">
    <property type="component" value="Unassembled WGS sequence"/>
</dbReference>
<feature type="region of interest" description="Disordered" evidence="1">
    <location>
        <begin position="447"/>
        <end position="467"/>
    </location>
</feature>
<reference evidence="2" key="1">
    <citation type="journal article" date="2022" name="bioRxiv">
        <title>Deciphering the potential niche of two novel black yeast fungi from a biological soil crust based on their genomes, phenotypes, and melanin regulation.</title>
        <authorList>
            <consortium name="DOE Joint Genome Institute"/>
            <person name="Carr E.C."/>
            <person name="Barton Q."/>
            <person name="Grambo S."/>
            <person name="Sullivan M."/>
            <person name="Renfro C.M."/>
            <person name="Kuo A."/>
            <person name="Pangilinan J."/>
            <person name="Lipzen A."/>
            <person name="Keymanesh K."/>
            <person name="Savage E."/>
            <person name="Barry K."/>
            <person name="Grigoriev I.V."/>
            <person name="Riekhof W.R."/>
            <person name="Harris S.S."/>
        </authorList>
    </citation>
    <scope>NUCLEOTIDE SEQUENCE</scope>
    <source>
        <strain evidence="2">JF 03-4F</strain>
    </source>
</reference>
<dbReference type="PANTHER" id="PTHR13271:SF135">
    <property type="entry name" value="SET DOMAIN PROTEIN (AFU_ORTHOLOGUE AFUA_4G11040)"/>
    <property type="match status" value="1"/>
</dbReference>
<dbReference type="SUPFAM" id="SSF82199">
    <property type="entry name" value="SET domain"/>
    <property type="match status" value="1"/>
</dbReference>
<evidence type="ECO:0008006" key="4">
    <source>
        <dbReference type="Google" id="ProtNLM"/>
    </source>
</evidence>
<dbReference type="InterPro" id="IPR050600">
    <property type="entry name" value="SETD3_SETD6_MTase"/>
</dbReference>
<organism evidence="2 3">
    <name type="scientific">Exophiala viscosa</name>
    <dbReference type="NCBI Taxonomy" id="2486360"/>
    <lineage>
        <taxon>Eukaryota</taxon>
        <taxon>Fungi</taxon>
        <taxon>Dikarya</taxon>
        <taxon>Ascomycota</taxon>
        <taxon>Pezizomycotina</taxon>
        <taxon>Eurotiomycetes</taxon>
        <taxon>Chaetothyriomycetidae</taxon>
        <taxon>Chaetothyriales</taxon>
        <taxon>Herpotrichiellaceae</taxon>
        <taxon>Exophiala</taxon>
    </lineage>
</organism>
<proteinExistence type="predicted"/>
<dbReference type="GO" id="GO:0016279">
    <property type="term" value="F:protein-lysine N-methyltransferase activity"/>
    <property type="evidence" value="ECO:0007669"/>
    <property type="project" value="TreeGrafter"/>
</dbReference>
<dbReference type="Gene3D" id="3.90.1410.10">
    <property type="entry name" value="set domain protein methyltransferase, domain 1"/>
    <property type="match status" value="1"/>
</dbReference>
<protein>
    <recommendedName>
        <fullName evidence="4">SET domain-containing protein</fullName>
    </recommendedName>
</protein>
<keyword evidence="3" id="KW-1185">Reference proteome</keyword>
<accession>A0AAN6DK01</accession>
<gene>
    <name evidence="2" type="ORF">EDD36DRAFT_454621</name>
</gene>
<evidence type="ECO:0000256" key="1">
    <source>
        <dbReference type="SAM" id="MobiDB-lite"/>
    </source>
</evidence>
<feature type="region of interest" description="Disordered" evidence="1">
    <location>
        <begin position="1"/>
        <end position="32"/>
    </location>
</feature>